<dbReference type="InterPro" id="IPR036188">
    <property type="entry name" value="FAD/NAD-bd_sf"/>
</dbReference>
<dbReference type="SUPFAM" id="SSF140490">
    <property type="entry name" value="Nqo1C-terminal domain-like"/>
    <property type="match status" value="1"/>
</dbReference>
<dbReference type="Pfam" id="PF07992">
    <property type="entry name" value="Pyr_redox_2"/>
    <property type="match status" value="1"/>
</dbReference>
<dbReference type="InterPro" id="IPR028261">
    <property type="entry name" value="DPD_II"/>
</dbReference>
<dbReference type="HOGENOM" id="CLU_000422_3_4_0"/>
<dbReference type="InterPro" id="IPR009051">
    <property type="entry name" value="Helical_ferredxn"/>
</dbReference>
<dbReference type="Gene3D" id="3.50.50.60">
    <property type="entry name" value="FAD/NAD(P)-binding domain"/>
    <property type="match status" value="1"/>
</dbReference>
<accession>D4H4C5</accession>
<dbReference type="InterPro" id="IPR037207">
    <property type="entry name" value="Nuop51_4Fe4S-bd_sf"/>
</dbReference>
<evidence type="ECO:0000259" key="1">
    <source>
        <dbReference type="SMART" id="SM00928"/>
    </source>
</evidence>
<keyword evidence="3" id="KW-1185">Reference proteome</keyword>
<name>D4H4C5_DENA2</name>
<dbReference type="GO" id="GO:0051539">
    <property type="term" value="F:4 iron, 4 sulfur cluster binding"/>
    <property type="evidence" value="ECO:0007669"/>
    <property type="project" value="InterPro"/>
</dbReference>
<proteinExistence type="predicted"/>
<dbReference type="EMBL" id="CP001968">
    <property type="protein sequence ID" value="ADD69254.1"/>
    <property type="molecule type" value="Genomic_DNA"/>
</dbReference>
<gene>
    <name evidence="2" type="ordered locus">Dacet_2494</name>
</gene>
<dbReference type="GO" id="GO:0016491">
    <property type="term" value="F:oxidoreductase activity"/>
    <property type="evidence" value="ECO:0007669"/>
    <property type="project" value="InterPro"/>
</dbReference>
<dbReference type="Proteomes" id="UP000002012">
    <property type="component" value="Chromosome"/>
</dbReference>
<dbReference type="eggNOG" id="COG1894">
    <property type="taxonomic scope" value="Bacteria"/>
</dbReference>
<dbReference type="InParanoid" id="D4H4C5"/>
<dbReference type="PANTHER" id="PTHR42783">
    <property type="entry name" value="GLUTAMATE SYNTHASE [NADPH] SMALL CHAIN"/>
    <property type="match status" value="1"/>
</dbReference>
<sequence>MAQVCYGYYKDTKLDNRGKMREEWSESPFKTPDEYRGKPLKALINWDGFLVYDEGVDMLAALANYMEEISSEGCCGRCFPGRVGTKLLAEQLMKIRSGETSEEEINKAVDMAESIFNSAKCTVAPTSTVPVRAFLREFRDQVTAQVAKGTTEYHKHITAPCTAGCPANVPIPEFIEEIKDHRHLDALATIRKTMPLPGVCGRVCPHPCEDNCRRGLVDEEPVSIMVLKRTPFDYEYYNNKTPELPPKMEDKGKKVGIIGAGPAGLTAAYYLSLMGYTCKIYEMCAEPGGMVALGIPDYREPRHILRHEVEIIQSLGVEIQYNTKFGGPKDDIDLAYMKKNYDAVLVTLGAWRSKAMGIEGEKEGYDGVYPGGIDFLYEQAIGQDVNVKGKKVVVVGGGNTAIDCVRVALREGATDVNLIYRRTRAEMPAEDYEITDAIDEGINFHFLCNPTRVIAENNKVVGCEAIRMELGEPDDSGRRRPQPVEGSEFIIDCDVIIPAIGQDPDLSFLREEDGIDVTKWSTFKVRDDLYDTTDPQVYSAGDCEWGPMTVVKAIGAARWASTMIDRYLREGAPYLTEEETLQRALETSRGAVFDKKEKVCEMETTSIHRVHQEKMSGEARRDNYQEVEKPFTMSQAYDEATRCLRCVRMAMVALGKN</sequence>
<reference evidence="2 3" key="1">
    <citation type="journal article" date="2010" name="Stand. Genomic Sci.">
        <title>Complete genome sequence of Denitrovibrio acetiphilus type strain (N2460).</title>
        <authorList>
            <person name="Kiss H."/>
            <person name="Lang E."/>
            <person name="Lapidus A."/>
            <person name="Copeland A."/>
            <person name="Nolan M."/>
            <person name="Glavina Del Rio T."/>
            <person name="Chen F."/>
            <person name="Lucas S."/>
            <person name="Tice H."/>
            <person name="Cheng J.F."/>
            <person name="Han C."/>
            <person name="Goodwin L."/>
            <person name="Pitluck S."/>
            <person name="Liolios K."/>
            <person name="Pati A."/>
            <person name="Ivanova N."/>
            <person name="Mavromatis K."/>
            <person name="Chen A."/>
            <person name="Palaniappan K."/>
            <person name="Land M."/>
            <person name="Hauser L."/>
            <person name="Chang Y.J."/>
            <person name="Jeffries C.D."/>
            <person name="Detter J.C."/>
            <person name="Brettin T."/>
            <person name="Spring S."/>
            <person name="Rohde M."/>
            <person name="Goker M."/>
            <person name="Woyke T."/>
            <person name="Bristow J."/>
            <person name="Eisen J.A."/>
            <person name="Markowitz V."/>
            <person name="Hugenholtz P."/>
            <person name="Kyrpides N.C."/>
            <person name="Klenk H.P."/>
        </authorList>
    </citation>
    <scope>NUCLEOTIDE SEQUENCE [LARGE SCALE GENOMIC DNA]</scope>
    <source>
        <strain evidence="3">DSM 12809 / NBRC 114555 / N2460</strain>
    </source>
</reference>
<dbReference type="OrthoDB" id="9803192at2"/>
<keyword evidence="2" id="KW-0830">Ubiquinone</keyword>
<dbReference type="SMART" id="SM00928">
    <property type="entry name" value="NADH_4Fe-4S"/>
    <property type="match status" value="1"/>
</dbReference>
<dbReference type="PANTHER" id="PTHR42783:SF3">
    <property type="entry name" value="GLUTAMATE SYNTHASE [NADPH] SMALL CHAIN-RELATED"/>
    <property type="match status" value="1"/>
</dbReference>
<evidence type="ECO:0000313" key="2">
    <source>
        <dbReference type="EMBL" id="ADD69254.1"/>
    </source>
</evidence>
<dbReference type="AlphaFoldDB" id="D4H4C5"/>
<dbReference type="eggNOG" id="COG0493">
    <property type="taxonomic scope" value="Bacteria"/>
</dbReference>
<evidence type="ECO:0000313" key="3">
    <source>
        <dbReference type="Proteomes" id="UP000002012"/>
    </source>
</evidence>
<dbReference type="SUPFAM" id="SSF46548">
    <property type="entry name" value="alpha-helical ferredoxin"/>
    <property type="match status" value="1"/>
</dbReference>
<feature type="domain" description="NADH-ubiquinone oxidoreductase 51kDa subunit iron-sulphur binding" evidence="1">
    <location>
        <begin position="59"/>
        <end position="105"/>
    </location>
</feature>
<dbReference type="Pfam" id="PF14691">
    <property type="entry name" value="Fer4_20"/>
    <property type="match status" value="1"/>
</dbReference>
<organism evidence="2 3">
    <name type="scientific">Denitrovibrio acetiphilus (strain DSM 12809 / NBRC 114555 / N2460)</name>
    <dbReference type="NCBI Taxonomy" id="522772"/>
    <lineage>
        <taxon>Bacteria</taxon>
        <taxon>Pseudomonadati</taxon>
        <taxon>Deferribacterota</taxon>
        <taxon>Deferribacteres</taxon>
        <taxon>Deferribacterales</taxon>
        <taxon>Geovibrionaceae</taxon>
        <taxon>Denitrovibrio</taxon>
    </lineage>
</organism>
<dbReference type="Gene3D" id="3.40.50.720">
    <property type="entry name" value="NAD(P)-binding Rossmann-like Domain"/>
    <property type="match status" value="1"/>
</dbReference>
<dbReference type="PRINTS" id="PR00419">
    <property type="entry name" value="ADXRDTASE"/>
</dbReference>
<dbReference type="SUPFAM" id="SSF51971">
    <property type="entry name" value="Nucleotide-binding domain"/>
    <property type="match status" value="1"/>
</dbReference>
<dbReference type="KEGG" id="dap:Dacet_2494"/>
<protein>
    <submittedName>
        <fullName evidence="2">NADH ubiquinone oxidoreductase, F subunit, iron sulfur binding protein</fullName>
    </submittedName>
</protein>
<dbReference type="STRING" id="522772.Dacet_2494"/>
<dbReference type="PaxDb" id="522772-Dacet_2494"/>
<dbReference type="InterPro" id="IPR023753">
    <property type="entry name" value="FAD/NAD-binding_dom"/>
</dbReference>
<dbReference type="RefSeq" id="WP_013011755.1">
    <property type="nucleotide sequence ID" value="NC_013943.1"/>
</dbReference>
<dbReference type="Pfam" id="PF10589">
    <property type="entry name" value="NADH_4Fe-4S"/>
    <property type="match status" value="1"/>
</dbReference>
<dbReference type="Gene3D" id="1.10.1060.10">
    <property type="entry name" value="Alpha-helical ferredoxin"/>
    <property type="match status" value="1"/>
</dbReference>
<dbReference type="InterPro" id="IPR019575">
    <property type="entry name" value="Nuop51_4Fe4S-bd"/>
</dbReference>